<proteinExistence type="predicted"/>
<comment type="caution">
    <text evidence="1">The sequence shown here is derived from an EMBL/GenBank/DDBJ whole genome shotgun (WGS) entry which is preliminary data.</text>
</comment>
<keyword evidence="2" id="KW-1185">Reference proteome</keyword>
<dbReference type="AlphaFoldDB" id="V6ASH4"/>
<protein>
    <submittedName>
        <fullName evidence="1">Uncharacterized protein</fullName>
    </submittedName>
</protein>
<accession>V6ASH4</accession>
<evidence type="ECO:0000313" key="1">
    <source>
        <dbReference type="EMBL" id="CDI05646.1"/>
    </source>
</evidence>
<reference evidence="1 2" key="1">
    <citation type="journal article" date="2013" name="PLoS ONE">
        <title>Enrichment and Genome Sequence of the Group I.1a Ammonia-Oxidizing Archaeon ?Ca. Nitrosotenuis uzonensis? Representing a Clade Globally.</title>
        <authorList>
            <person name="Lebedeva E.V."/>
            <person name="Hatzenpichler R."/>
            <person name="Pelletier E."/>
            <person name="Schuster N."/>
            <person name="Hauzmayer S."/>
            <person name="Bulaev A."/>
            <person name="Grigor'eva N.V."/>
            <person name="Galushko A."/>
            <person name="Schmid M."/>
            <person name="Palatinszky M."/>
            <person name="Le Paslier D."/>
            <person name="Daims H."/>
            <person name="Wagner M."/>
        </authorList>
    </citation>
    <scope>NUCLEOTIDE SEQUENCE [LARGE SCALE GENOMIC DNA]</scope>
    <source>
        <strain evidence="1 2">N4</strain>
    </source>
</reference>
<name>V6ASH4_9ARCH</name>
<dbReference type="Proteomes" id="UP000018159">
    <property type="component" value="Unassembled WGS sequence"/>
</dbReference>
<dbReference type="EMBL" id="CBTY010000008">
    <property type="protein sequence ID" value="CDI05646.1"/>
    <property type="molecule type" value="Genomic_DNA"/>
</dbReference>
<evidence type="ECO:0000313" key="2">
    <source>
        <dbReference type="Proteomes" id="UP000018159"/>
    </source>
</evidence>
<gene>
    <name evidence="1" type="ORF">NITUZ_30338</name>
</gene>
<organism evidence="1 2">
    <name type="scientific">Candidatus Nitrosotenuis uzonensis</name>
    <dbReference type="NCBI Taxonomy" id="1407055"/>
    <lineage>
        <taxon>Archaea</taxon>
        <taxon>Nitrososphaerota</taxon>
        <taxon>Candidatus Nitrosotenuis</taxon>
    </lineage>
</organism>
<sequence>MLNDQMQIIKLILNAEHLQIIIAIREIQIVLPMLVL</sequence>